<accession>A0A8H4QX03</accession>
<organism evidence="6 7">
    <name type="scientific">Agrocybe pediades</name>
    <dbReference type="NCBI Taxonomy" id="84607"/>
    <lineage>
        <taxon>Eukaryota</taxon>
        <taxon>Fungi</taxon>
        <taxon>Dikarya</taxon>
        <taxon>Basidiomycota</taxon>
        <taxon>Agaricomycotina</taxon>
        <taxon>Agaricomycetes</taxon>
        <taxon>Agaricomycetidae</taxon>
        <taxon>Agaricales</taxon>
        <taxon>Agaricineae</taxon>
        <taxon>Strophariaceae</taxon>
        <taxon>Agrocybe</taxon>
    </lineage>
</organism>
<dbReference type="SUPFAM" id="SSF50978">
    <property type="entry name" value="WD40 repeat-like"/>
    <property type="match status" value="1"/>
</dbReference>
<feature type="repeat" description="WD" evidence="3">
    <location>
        <begin position="988"/>
        <end position="1029"/>
    </location>
</feature>
<keyword evidence="2" id="KW-0677">Repeat</keyword>
<dbReference type="SMART" id="SM00320">
    <property type="entry name" value="WD40"/>
    <property type="match status" value="7"/>
</dbReference>
<dbReference type="Proteomes" id="UP000521872">
    <property type="component" value="Unassembled WGS sequence"/>
</dbReference>
<dbReference type="InterPro" id="IPR036322">
    <property type="entry name" value="WD40_repeat_dom_sf"/>
</dbReference>
<feature type="region of interest" description="Disordered" evidence="4">
    <location>
        <begin position="358"/>
        <end position="379"/>
    </location>
</feature>
<feature type="compositionally biased region" description="Low complexity" evidence="4">
    <location>
        <begin position="429"/>
        <end position="446"/>
    </location>
</feature>
<feature type="repeat" description="WD" evidence="3">
    <location>
        <begin position="900"/>
        <end position="932"/>
    </location>
</feature>
<dbReference type="PROSITE" id="PS00678">
    <property type="entry name" value="WD_REPEATS_1"/>
    <property type="match status" value="3"/>
</dbReference>
<reference evidence="6 7" key="1">
    <citation type="submission" date="2019-12" db="EMBL/GenBank/DDBJ databases">
        <authorList>
            <person name="Floudas D."/>
            <person name="Bentzer J."/>
            <person name="Ahren D."/>
            <person name="Johansson T."/>
            <person name="Persson P."/>
            <person name="Tunlid A."/>
        </authorList>
    </citation>
    <scope>NUCLEOTIDE SEQUENCE [LARGE SCALE GENOMIC DNA]</scope>
    <source>
        <strain evidence="6 7">CBS 102.39</strain>
    </source>
</reference>
<feature type="repeat" description="WD" evidence="3">
    <location>
        <begin position="810"/>
        <end position="851"/>
    </location>
</feature>
<dbReference type="EMBL" id="JAACJL010000017">
    <property type="protein sequence ID" value="KAF4618736.1"/>
    <property type="molecule type" value="Genomic_DNA"/>
</dbReference>
<keyword evidence="1 3" id="KW-0853">WD repeat</keyword>
<evidence type="ECO:0000313" key="6">
    <source>
        <dbReference type="EMBL" id="KAF4618736.1"/>
    </source>
</evidence>
<evidence type="ECO:0000259" key="5">
    <source>
        <dbReference type="Pfam" id="PF09994"/>
    </source>
</evidence>
<dbReference type="InterPro" id="IPR001680">
    <property type="entry name" value="WD40_rpt"/>
</dbReference>
<proteinExistence type="predicted"/>
<evidence type="ECO:0000256" key="2">
    <source>
        <dbReference type="ARBA" id="ARBA00022737"/>
    </source>
</evidence>
<name>A0A8H4QX03_9AGAR</name>
<dbReference type="PROSITE" id="PS50082">
    <property type="entry name" value="WD_REPEATS_2"/>
    <property type="match status" value="5"/>
</dbReference>
<dbReference type="AlphaFoldDB" id="A0A8H4QX03"/>
<feature type="region of interest" description="Disordered" evidence="4">
    <location>
        <begin position="385"/>
        <end position="404"/>
    </location>
</feature>
<protein>
    <recommendedName>
        <fullName evidence="5">T6SS Phospholipase effector Tle1-like catalytic domain-containing protein</fullName>
    </recommendedName>
</protein>
<feature type="repeat" description="WD" evidence="3">
    <location>
        <begin position="853"/>
        <end position="881"/>
    </location>
</feature>
<dbReference type="InterPro" id="IPR018712">
    <property type="entry name" value="Tle1-like_cat"/>
</dbReference>
<evidence type="ECO:0000256" key="4">
    <source>
        <dbReference type="SAM" id="MobiDB-lite"/>
    </source>
</evidence>
<dbReference type="PRINTS" id="PR00320">
    <property type="entry name" value="GPROTEINBRPT"/>
</dbReference>
<feature type="region of interest" description="Disordered" evidence="4">
    <location>
        <begin position="415"/>
        <end position="463"/>
    </location>
</feature>
<dbReference type="Gene3D" id="2.130.10.10">
    <property type="entry name" value="YVTN repeat-like/Quinoprotein amine dehydrogenase"/>
    <property type="match status" value="3"/>
</dbReference>
<feature type="compositionally biased region" description="Acidic residues" evidence="4">
    <location>
        <begin position="453"/>
        <end position="462"/>
    </location>
</feature>
<evidence type="ECO:0000313" key="7">
    <source>
        <dbReference type="Proteomes" id="UP000521872"/>
    </source>
</evidence>
<dbReference type="InterPro" id="IPR020472">
    <property type="entry name" value="WD40_PAC1"/>
</dbReference>
<dbReference type="PANTHER" id="PTHR22847:SF637">
    <property type="entry name" value="WD REPEAT DOMAIN 5B"/>
    <property type="match status" value="1"/>
</dbReference>
<dbReference type="PANTHER" id="PTHR22847">
    <property type="entry name" value="WD40 REPEAT PROTEIN"/>
    <property type="match status" value="1"/>
</dbReference>
<dbReference type="InterPro" id="IPR015943">
    <property type="entry name" value="WD40/YVTN_repeat-like_dom_sf"/>
</dbReference>
<dbReference type="Pfam" id="PF00400">
    <property type="entry name" value="WD40"/>
    <property type="match status" value="7"/>
</dbReference>
<dbReference type="InterPro" id="IPR019775">
    <property type="entry name" value="WD40_repeat_CS"/>
</dbReference>
<sequence>MANVGETEESTAHVSKSIPQGTNICCHGTEGGRNLVVNLDGTGNQFGDKNTNVVEMYSLLHKGEDGNQLSLYYSGIGTYVRPSWTSFSYYKQEIYHKIDLAIAWEFEKTIMDAYSWLSDNYRDGDRIFLLGFSRGAFQVRALSAMIDKVGLLYKGNNTQIPFAYELYADPLSALEQVNAVGTSDRDAEKMSKADRFKSAFCHKNVKVHFVGAWYIRNSLQWSESYLKETSIRDTVSSIGLVRKKKLLPGTIDGMKHVCFFRHALALDERRVKFLPEYAYGGTTLAPQHSDPAHPTEENDFVLYRPFLDTFLYATVVLFSFPWRLSLLSIVYRLVALYMTFRCLRFAQDVVILEKESNPYLTNPQPKENPTPSCPGAFHLAEGSSVNVDEEDHGSVNSGEGHDQINWNTAESIDNENPFKLFPVGDQDTEASSNASTTSEDNSSEANGNASTASEDDSTDEVYDLTPQSSEVWFAGTHSDIGGGNIQNTGMDRSRPPLRWMVHEAQALGLRMRPFTWELSSEEHIEVKESLTGLWTVLEWLPFRRLTFGNGKTEGGRETYRPHHGVGRIIQPGQKIHGSLRSANKLGQSESDGYIPKARLSRMLLSKISRLEKAVKTDEDLWKNLGDESFRNWLEVDLEEHVEGLLCMSISEQETQKEKVLNALKQIPTCTLYDSFIRLLQSMGDIKLEDTIKNAKSARKRLENEEGYRLLKIVDTLLPADKLRDVELVRFRDLRGGPVMLLQDEARKHDTALFLVHFTKTVDCVLETPSCDTPVSITFSADGKWLASGHIGGTIWIWDLKDSSQPTGKALGQHSTTVTSVAFSPDSKRLVSGSENSTICLWDIEKMEQVGDPWNWHTKRVNCVAFSPNGTKVVSGSRDDSISDETLCVWNSETGKEIAVLKGHELSILSVAFSPDGQHIVSGSADGTARIWDACTYQQDGEPLRLVGHTDRVVSVAYSPDGKRIVSGSGDHTISIWDADTRVQVGKPLQGHSSYIYSVCFSPNGKLLASGSDDHIIRIWNVDTGAQIGEGLCGHHGWVWSVAFSPDGKQLASASAAPYNHNSTIRMWDMENYVGLSLLIG</sequence>
<dbReference type="PROSITE" id="PS50294">
    <property type="entry name" value="WD_REPEATS_REGION"/>
    <property type="match status" value="4"/>
</dbReference>
<comment type="caution">
    <text evidence="6">The sequence shown here is derived from an EMBL/GenBank/DDBJ whole genome shotgun (WGS) entry which is preliminary data.</text>
</comment>
<dbReference type="Pfam" id="PF09994">
    <property type="entry name" value="T6SS_Tle1-like_cat"/>
    <property type="match status" value="1"/>
</dbReference>
<feature type="domain" description="T6SS Phospholipase effector Tle1-like catalytic" evidence="5">
    <location>
        <begin position="33"/>
        <end position="503"/>
    </location>
</feature>
<feature type="repeat" description="WD" evidence="3">
    <location>
        <begin position="945"/>
        <end position="986"/>
    </location>
</feature>
<evidence type="ECO:0000256" key="3">
    <source>
        <dbReference type="PROSITE-ProRule" id="PRU00221"/>
    </source>
</evidence>
<gene>
    <name evidence="6" type="ORF">D9613_009896</name>
</gene>
<dbReference type="GO" id="GO:1990234">
    <property type="term" value="C:transferase complex"/>
    <property type="evidence" value="ECO:0007669"/>
    <property type="project" value="UniProtKB-ARBA"/>
</dbReference>
<keyword evidence="7" id="KW-1185">Reference proteome</keyword>
<dbReference type="CDD" id="cd00200">
    <property type="entry name" value="WD40"/>
    <property type="match status" value="1"/>
</dbReference>
<evidence type="ECO:0000256" key="1">
    <source>
        <dbReference type="ARBA" id="ARBA00022574"/>
    </source>
</evidence>